<reference evidence="1 2" key="1">
    <citation type="journal article" date="2024" name="G3 (Bethesda)">
        <title>Genome assembly of Hibiscus sabdariffa L. provides insights into metabolisms of medicinal natural products.</title>
        <authorList>
            <person name="Kim T."/>
        </authorList>
    </citation>
    <scope>NUCLEOTIDE SEQUENCE [LARGE SCALE GENOMIC DNA]</scope>
    <source>
        <strain evidence="1">TK-2024</strain>
        <tissue evidence="1">Old leaves</tissue>
    </source>
</reference>
<keyword evidence="2" id="KW-1185">Reference proteome</keyword>
<organism evidence="1 2">
    <name type="scientific">Hibiscus sabdariffa</name>
    <name type="common">roselle</name>
    <dbReference type="NCBI Taxonomy" id="183260"/>
    <lineage>
        <taxon>Eukaryota</taxon>
        <taxon>Viridiplantae</taxon>
        <taxon>Streptophyta</taxon>
        <taxon>Embryophyta</taxon>
        <taxon>Tracheophyta</taxon>
        <taxon>Spermatophyta</taxon>
        <taxon>Magnoliopsida</taxon>
        <taxon>eudicotyledons</taxon>
        <taxon>Gunneridae</taxon>
        <taxon>Pentapetalae</taxon>
        <taxon>rosids</taxon>
        <taxon>malvids</taxon>
        <taxon>Malvales</taxon>
        <taxon>Malvaceae</taxon>
        <taxon>Malvoideae</taxon>
        <taxon>Hibiscus</taxon>
    </lineage>
</organism>
<evidence type="ECO:0000313" key="2">
    <source>
        <dbReference type="Proteomes" id="UP001472677"/>
    </source>
</evidence>
<dbReference type="Proteomes" id="UP001472677">
    <property type="component" value="Unassembled WGS sequence"/>
</dbReference>
<sequence>MENAGDSLEERKQQGFLREEIESDDLEKFNSLKISRQNSNEVGDLILKLPSFAIDITNNDLLETTYEILLACAYEDLIVPSKEKEDKRFRRRFMRQWILGRDKDCLMLFLGKLGIANHPAIVFGKYGRTTNEFRILLEKIEEYANFLLPRGEFQTDTAIPLVEMCNPLDPA</sequence>
<comment type="caution">
    <text evidence="1">The sequence shown here is derived from an EMBL/GenBank/DDBJ whole genome shotgun (WGS) entry which is preliminary data.</text>
</comment>
<evidence type="ECO:0000313" key="1">
    <source>
        <dbReference type="EMBL" id="KAK8510898.1"/>
    </source>
</evidence>
<protein>
    <submittedName>
        <fullName evidence="1">Uncharacterized protein</fullName>
    </submittedName>
</protein>
<proteinExistence type="predicted"/>
<name>A0ABR2BUZ4_9ROSI</name>
<gene>
    <name evidence="1" type="ORF">V6N12_036812</name>
</gene>
<accession>A0ABR2BUZ4</accession>
<dbReference type="EMBL" id="JBBPBM010000080">
    <property type="protein sequence ID" value="KAK8510898.1"/>
    <property type="molecule type" value="Genomic_DNA"/>
</dbReference>